<protein>
    <submittedName>
        <fullName evidence="1">Uncharacterized protein</fullName>
    </submittedName>
</protein>
<dbReference type="Proteomes" id="UP000054977">
    <property type="component" value="Unassembled WGS sequence"/>
</dbReference>
<organism evidence="1 2">
    <name type="scientific">Caballeronia humi</name>
    <dbReference type="NCBI Taxonomy" id="326474"/>
    <lineage>
        <taxon>Bacteria</taxon>
        <taxon>Pseudomonadati</taxon>
        <taxon>Pseudomonadota</taxon>
        <taxon>Betaproteobacteria</taxon>
        <taxon>Burkholderiales</taxon>
        <taxon>Burkholderiaceae</taxon>
        <taxon>Caballeronia</taxon>
    </lineage>
</organism>
<evidence type="ECO:0000313" key="2">
    <source>
        <dbReference type="Proteomes" id="UP000054977"/>
    </source>
</evidence>
<dbReference type="EMBL" id="FCNW02000022">
    <property type="protein sequence ID" value="SAL49462.1"/>
    <property type="molecule type" value="Genomic_DNA"/>
</dbReference>
<accession>A0A158HYL3</accession>
<name>A0A158HYL3_9BURK</name>
<dbReference type="OrthoDB" id="9128315at2"/>
<dbReference type="AlphaFoldDB" id="A0A158HYL3"/>
<gene>
    <name evidence="1" type="ORF">AWB65_03989</name>
</gene>
<reference evidence="1" key="1">
    <citation type="submission" date="2016-01" db="EMBL/GenBank/DDBJ databases">
        <authorList>
            <person name="Peeters C."/>
        </authorList>
    </citation>
    <scope>NUCLEOTIDE SEQUENCE [LARGE SCALE GENOMIC DNA]</scope>
    <source>
        <strain evidence="1">LMG 22934</strain>
    </source>
</reference>
<dbReference type="STRING" id="326474.AWB65_03989"/>
<keyword evidence="2" id="KW-1185">Reference proteome</keyword>
<sequence>MTSLLTHYGGFRYTMDLASDYRIGSLSYPDPEKKAAADAGRRMLDAVYPDVWERDAEIVKRVEDFLVASFPYYRKGNACHTLDTLRRAVWKGDVHVVERESAYGGGLVAPLQLHEPSSFWGVEDYGELPIEKEPWPDVPETSAAEGDAWHDANNQAMMHAAVRAAPALFLPMFARAGWVSRYGLPDLSETHAQAESTPLGDAESFELGQSMLSDDAVEIAARGVSEADEGDCFAAYEADLDVCRAIALPRSGMDGYRICKENAFERFQQCRGY</sequence>
<evidence type="ECO:0000313" key="1">
    <source>
        <dbReference type="EMBL" id="SAL49462.1"/>
    </source>
</evidence>
<comment type="caution">
    <text evidence="1">The sequence shown here is derived from an EMBL/GenBank/DDBJ whole genome shotgun (WGS) entry which is preliminary data.</text>
</comment>
<proteinExistence type="predicted"/>
<dbReference type="RefSeq" id="WP_087668776.1">
    <property type="nucleotide sequence ID" value="NZ_FCNW02000022.1"/>
</dbReference>